<dbReference type="PANTHER" id="PTHR12121:SF36">
    <property type="entry name" value="ENDONUCLEASE_EXONUCLEASE_PHOSPHATASE DOMAIN-CONTAINING PROTEIN"/>
    <property type="match status" value="1"/>
</dbReference>
<reference evidence="2" key="1">
    <citation type="journal article" date="2014" name="Genome Announc.">
        <title>De novo whole-genome sequence and genome annotation of Lichtheimia ramosa.</title>
        <authorList>
            <person name="Linde J."/>
            <person name="Schwartze V."/>
            <person name="Binder U."/>
            <person name="Lass-Florl C."/>
            <person name="Voigt K."/>
            <person name="Horn F."/>
        </authorList>
    </citation>
    <scope>NUCLEOTIDE SEQUENCE</scope>
    <source>
        <strain evidence="2">JMRC FSU:6197</strain>
    </source>
</reference>
<dbReference type="EMBL" id="LK023317">
    <property type="protein sequence ID" value="CDS05599.1"/>
    <property type="molecule type" value="Genomic_DNA"/>
</dbReference>
<proteinExistence type="predicted"/>
<evidence type="ECO:0000313" key="2">
    <source>
        <dbReference type="EMBL" id="CDS05599.1"/>
    </source>
</evidence>
<protein>
    <recommendedName>
        <fullName evidence="1">Endonuclease/exonuclease/phosphatase domain-containing protein</fullName>
    </recommendedName>
</protein>
<dbReference type="InterPro" id="IPR036691">
    <property type="entry name" value="Endo/exonu/phosph_ase_sf"/>
</dbReference>
<name>A0A077WEL6_9FUNG</name>
<evidence type="ECO:0000259" key="1">
    <source>
        <dbReference type="Pfam" id="PF03372"/>
    </source>
</evidence>
<dbReference type="PANTHER" id="PTHR12121">
    <property type="entry name" value="CARBON CATABOLITE REPRESSOR PROTEIN 4"/>
    <property type="match status" value="1"/>
</dbReference>
<dbReference type="Gene3D" id="3.60.10.10">
    <property type="entry name" value="Endonuclease/exonuclease/phosphatase"/>
    <property type="match status" value="2"/>
</dbReference>
<dbReference type="AlphaFoldDB" id="A0A077WEL6"/>
<gene>
    <name evidence="2" type="ORF">LRAMOSA08127</name>
</gene>
<dbReference type="GO" id="GO:0000175">
    <property type="term" value="F:3'-5'-RNA exonuclease activity"/>
    <property type="evidence" value="ECO:0007669"/>
    <property type="project" value="TreeGrafter"/>
</dbReference>
<dbReference type="CDD" id="cd09083">
    <property type="entry name" value="EEP-1"/>
    <property type="match status" value="1"/>
</dbReference>
<dbReference type="InterPro" id="IPR050410">
    <property type="entry name" value="CCR4/nocturin_mRNA_transcr"/>
</dbReference>
<dbReference type="OrthoDB" id="276515at2759"/>
<dbReference type="SUPFAM" id="SSF56219">
    <property type="entry name" value="DNase I-like"/>
    <property type="match status" value="1"/>
</dbReference>
<dbReference type="InterPro" id="IPR005135">
    <property type="entry name" value="Endo/exonuclease/phosphatase"/>
</dbReference>
<sequence>MKFMTFNIRHDHGPQSTRESFASVDVPESLTGEQPWAIRKWKVADTVLLWSPDIVGFQEPEHHQVIDLQSLLHDEYDWVGAGRNDGNEDGEYCPVFYKRELLKVNNWKTLWLSHEPETPGSKGWDASHPRIANWVEFERKADGSQFTVLNAHFDHQGVESRRGAAQLILERVQANQGLTVLMGDLNSPEDDPGYQTLTGGGDKDRNDTMRCLEELNDRLKLDYATKTGEPVRTSGPNATMTLPTHRVMRPGQILQNLRGNNTDSNTSTTFVDTRYALATRLNKKPGDTHATMSGPLGDKNTFTSFGPGDPDICNAPRRLDYIMMMKHENVTVRRFGVLSNIFDDNLYISDHRPVVAELEW</sequence>
<feature type="domain" description="Endonuclease/exonuclease/phosphatase" evidence="1">
    <location>
        <begin position="4"/>
        <end position="351"/>
    </location>
</feature>
<dbReference type="Pfam" id="PF03372">
    <property type="entry name" value="Exo_endo_phos"/>
    <property type="match status" value="1"/>
</dbReference>
<accession>A0A077WEL6</accession>
<organism evidence="2">
    <name type="scientific">Lichtheimia ramosa</name>
    <dbReference type="NCBI Taxonomy" id="688394"/>
    <lineage>
        <taxon>Eukaryota</taxon>
        <taxon>Fungi</taxon>
        <taxon>Fungi incertae sedis</taxon>
        <taxon>Mucoromycota</taxon>
        <taxon>Mucoromycotina</taxon>
        <taxon>Mucoromycetes</taxon>
        <taxon>Mucorales</taxon>
        <taxon>Lichtheimiaceae</taxon>
        <taxon>Lichtheimia</taxon>
    </lineage>
</organism>